<protein>
    <submittedName>
        <fullName evidence="1">Uncharacterized protein</fullName>
    </submittedName>
</protein>
<proteinExistence type="predicted"/>
<dbReference type="EMBL" id="LJDB01000011">
    <property type="protein sequence ID" value="ONI42509.1"/>
    <property type="molecule type" value="Genomic_DNA"/>
</dbReference>
<evidence type="ECO:0000313" key="1">
    <source>
        <dbReference type="EMBL" id="ONI42509.1"/>
    </source>
</evidence>
<accession>A0ACC8XGJ4</accession>
<sequence>MHRADCPNFVNIPPEEKKHVLGVRLGSKTDVSYSYITEIQILLVLRSGMLFWMSKVLTEVKVPVKNL</sequence>
<keyword evidence="2" id="KW-1185">Reference proteome</keyword>
<comment type="caution">
    <text evidence="1">The sequence shown here is derived from an EMBL/GenBank/DDBJ whole genome shotgun (WGS) entry which is preliminary data.</text>
</comment>
<name>A0ACC8XGJ4_9FIRM</name>
<reference evidence="1" key="1">
    <citation type="submission" date="2016-08" db="EMBL/GenBank/DDBJ databases">
        <authorList>
            <person name="Ngugi D.K."/>
            <person name="Miyake S."/>
            <person name="Stingl U."/>
        </authorList>
    </citation>
    <scope>NUCLEOTIDE SEQUENCE</scope>
    <source>
        <strain evidence="1">SCG-B11WGA-EpuloA1</strain>
    </source>
</reference>
<gene>
    <name evidence="1" type="ORF">AN396_14165</name>
</gene>
<evidence type="ECO:0000313" key="2">
    <source>
        <dbReference type="Proteomes" id="UP000188605"/>
    </source>
</evidence>
<dbReference type="Proteomes" id="UP000188605">
    <property type="component" value="Unassembled WGS sequence"/>
</dbReference>
<organism evidence="1 2">
    <name type="scientific">Candidatus Epulonipiscium fishelsonii</name>
    <dbReference type="NCBI Taxonomy" id="77094"/>
    <lineage>
        <taxon>Bacteria</taxon>
        <taxon>Bacillati</taxon>
        <taxon>Bacillota</taxon>
        <taxon>Clostridia</taxon>
        <taxon>Lachnospirales</taxon>
        <taxon>Lachnospiraceae</taxon>
        <taxon>Candidatus Epulonipiscium</taxon>
    </lineage>
</organism>